<gene>
    <name evidence="3" type="ORF">V3C41_15720</name>
</gene>
<keyword evidence="1" id="KW-0812">Transmembrane</keyword>
<organism evidence="3 4">
    <name type="scientific">Paenarthrobacter nicotinovorans</name>
    <name type="common">Arthrobacter nicotinovorans</name>
    <dbReference type="NCBI Taxonomy" id="29320"/>
    <lineage>
        <taxon>Bacteria</taxon>
        <taxon>Bacillati</taxon>
        <taxon>Actinomycetota</taxon>
        <taxon>Actinomycetes</taxon>
        <taxon>Micrococcales</taxon>
        <taxon>Micrococcaceae</taxon>
        <taxon>Paenarthrobacter</taxon>
    </lineage>
</organism>
<proteinExistence type="predicted"/>
<dbReference type="EMBL" id="JBBMFV010000004">
    <property type="protein sequence ID" value="MEO3942525.1"/>
    <property type="molecule type" value="Genomic_DNA"/>
</dbReference>
<feature type="transmembrane region" description="Helical" evidence="1">
    <location>
        <begin position="20"/>
        <end position="48"/>
    </location>
</feature>
<evidence type="ECO:0000259" key="2">
    <source>
        <dbReference type="Pfam" id="PF13400"/>
    </source>
</evidence>
<accession>A0ABV0GVS7</accession>
<keyword evidence="1" id="KW-1133">Transmembrane helix</keyword>
<name>A0ABV0GVS7_PAENI</name>
<evidence type="ECO:0000313" key="4">
    <source>
        <dbReference type="Proteomes" id="UP001448614"/>
    </source>
</evidence>
<sequence>MTSPHRRGWWPPTGKSPEEGQIAVLIIGFVVLALLLATVVMAVSAVYLEHKKLLSLADGAALAAAGSFVVADLGAGSRPGLSLVDERVRAGAASYLATSGASSRHDRLTLDGRTGSEPGGTAVVVVTAVAHPPVISFLLPDGILVEARSVARSSLSQ</sequence>
<keyword evidence="4" id="KW-1185">Reference proteome</keyword>
<dbReference type="RefSeq" id="WP_223943347.1">
    <property type="nucleotide sequence ID" value="NZ_JBBMFV010000004.1"/>
</dbReference>
<reference evidence="3 4" key="1">
    <citation type="journal article" date="2024" name="Appl. Microbiol. Biotechnol.">
        <title>Biosynthetic gene clusters with biotechnological applications in novel Antarctic isolates from Actinomycetota.</title>
        <authorList>
            <person name="Bruna P."/>
            <person name="Nunez-Montero K."/>
            <person name="Contreras M.J."/>
            <person name="Leal K."/>
            <person name="Garcia M."/>
            <person name="Abanto M."/>
            <person name="Barrientos L."/>
        </authorList>
    </citation>
    <scope>NUCLEOTIDE SEQUENCE [LARGE SCALE GENOMIC DNA]</scope>
    <source>
        <strain evidence="3 4">Se16.17</strain>
    </source>
</reference>
<evidence type="ECO:0000313" key="3">
    <source>
        <dbReference type="EMBL" id="MEO3942525.1"/>
    </source>
</evidence>
<protein>
    <submittedName>
        <fullName evidence="3">Pilus assembly protein TadG-related protein</fullName>
    </submittedName>
</protein>
<dbReference type="Proteomes" id="UP001448614">
    <property type="component" value="Unassembled WGS sequence"/>
</dbReference>
<feature type="domain" description="Putative Flp pilus-assembly TadG-like N-terminal" evidence="2">
    <location>
        <begin position="20"/>
        <end position="66"/>
    </location>
</feature>
<keyword evidence="1" id="KW-0472">Membrane</keyword>
<evidence type="ECO:0000256" key="1">
    <source>
        <dbReference type="SAM" id="Phobius"/>
    </source>
</evidence>
<dbReference type="Pfam" id="PF13400">
    <property type="entry name" value="Tad"/>
    <property type="match status" value="1"/>
</dbReference>
<comment type="caution">
    <text evidence="3">The sequence shown here is derived from an EMBL/GenBank/DDBJ whole genome shotgun (WGS) entry which is preliminary data.</text>
</comment>
<dbReference type="InterPro" id="IPR028087">
    <property type="entry name" value="Tad_N"/>
</dbReference>